<name>A0ACC1SV17_9HYPO</name>
<dbReference type="Proteomes" id="UP001148629">
    <property type="component" value="Unassembled WGS sequence"/>
</dbReference>
<evidence type="ECO:0000313" key="2">
    <source>
        <dbReference type="Proteomes" id="UP001148629"/>
    </source>
</evidence>
<evidence type="ECO:0000313" key="1">
    <source>
        <dbReference type="EMBL" id="KAJ3546649.1"/>
    </source>
</evidence>
<accession>A0ACC1SV17</accession>
<reference evidence="1" key="1">
    <citation type="submission" date="2022-08" db="EMBL/GenBank/DDBJ databases">
        <title>Genome Sequence of Fusarium decemcellulare.</title>
        <authorList>
            <person name="Buettner E."/>
        </authorList>
    </citation>
    <scope>NUCLEOTIDE SEQUENCE</scope>
    <source>
        <strain evidence="1">Babe19</strain>
    </source>
</reference>
<keyword evidence="2" id="KW-1185">Reference proteome</keyword>
<organism evidence="1 2">
    <name type="scientific">Fusarium decemcellulare</name>
    <dbReference type="NCBI Taxonomy" id="57161"/>
    <lineage>
        <taxon>Eukaryota</taxon>
        <taxon>Fungi</taxon>
        <taxon>Dikarya</taxon>
        <taxon>Ascomycota</taxon>
        <taxon>Pezizomycotina</taxon>
        <taxon>Sordariomycetes</taxon>
        <taxon>Hypocreomycetidae</taxon>
        <taxon>Hypocreales</taxon>
        <taxon>Nectriaceae</taxon>
        <taxon>Fusarium</taxon>
        <taxon>Fusarium decemcellulare species complex</taxon>
    </lineage>
</organism>
<protein>
    <submittedName>
        <fullName evidence="1">Uncharacterized protein</fullName>
    </submittedName>
</protein>
<proteinExistence type="predicted"/>
<gene>
    <name evidence="1" type="ORF">NM208_g1906</name>
</gene>
<sequence>MANQHFTALVQHLISGANGLGESRKAMFALCFSMLLGLWVLSKLYNARKHPLSRFPGPFTAQFSNFSHCKRFLGGKQPYEMLKLHQKYGPVVRIAPNELSFNTHGSWRDIYDKRKGHMPFIKSDFYDGGSFAAEAHSIVSERDPEKHAQMRKYLRDAFSDRSLREQESLINHCVDEFIDRIGEEGSSLCGIDIVMWFNLLTFDIIGGLAFGQSFGGVSSGTEHFWVSIVVKSLRMGALADCFKRFPWPGAVFQRMFPGLLSKLIEDTRKHEAYTMSLVKKRTTEKSERKDFLTKILEARETDNVSDIQIAAHSSDFVIAGSETTATALSCITYYLQKNRDILKKLQEEVRNNFRSYQEIDNASTASLPYLNAVILEGMRMYPPLPFPLPRVVPEGGDTIDGHFIPAGTVVSTNPFAASMSPDNFHDPWAFNPERWLHSAPEDVLEASQPFSLGTRSCLGKSLGWLEMRTILAKMHFKYELELLDESLDWQAQSEMHTLWQKPVMKVAVKARST</sequence>
<dbReference type="EMBL" id="JANRMS010000106">
    <property type="protein sequence ID" value="KAJ3546649.1"/>
    <property type="molecule type" value="Genomic_DNA"/>
</dbReference>
<comment type="caution">
    <text evidence="1">The sequence shown here is derived from an EMBL/GenBank/DDBJ whole genome shotgun (WGS) entry which is preliminary data.</text>
</comment>